<feature type="region of interest" description="Disordered" evidence="1">
    <location>
        <begin position="913"/>
        <end position="932"/>
    </location>
</feature>
<dbReference type="EMBL" id="CP019477">
    <property type="protein sequence ID" value="UQC85943.1"/>
    <property type="molecule type" value="Genomic_DNA"/>
</dbReference>
<protein>
    <submittedName>
        <fullName evidence="2">Uncharacterized protein</fullName>
    </submittedName>
</protein>
<dbReference type="RefSeq" id="XP_049147555.1">
    <property type="nucleotide sequence ID" value="XM_049290410.1"/>
</dbReference>
<feature type="region of interest" description="Disordered" evidence="1">
    <location>
        <begin position="1"/>
        <end position="53"/>
    </location>
</feature>
<name>A0A9Q8WJH4_9PEZI</name>
<dbReference type="GeneID" id="73345420"/>
<organism evidence="2 3">
    <name type="scientific">Colletotrichum lupini</name>
    <dbReference type="NCBI Taxonomy" id="145971"/>
    <lineage>
        <taxon>Eukaryota</taxon>
        <taxon>Fungi</taxon>
        <taxon>Dikarya</taxon>
        <taxon>Ascomycota</taxon>
        <taxon>Pezizomycotina</taxon>
        <taxon>Sordariomycetes</taxon>
        <taxon>Hypocreomycetidae</taxon>
        <taxon>Glomerellales</taxon>
        <taxon>Glomerellaceae</taxon>
        <taxon>Colletotrichum</taxon>
        <taxon>Colletotrichum acutatum species complex</taxon>
    </lineage>
</organism>
<keyword evidence="3" id="KW-1185">Reference proteome</keyword>
<dbReference type="AlphaFoldDB" id="A0A9Q8WJH4"/>
<evidence type="ECO:0000256" key="1">
    <source>
        <dbReference type="SAM" id="MobiDB-lite"/>
    </source>
</evidence>
<dbReference type="Proteomes" id="UP000830671">
    <property type="component" value="Chromosome 5"/>
</dbReference>
<proteinExistence type="predicted"/>
<accession>A0A9Q8WJH4</accession>
<evidence type="ECO:0000313" key="2">
    <source>
        <dbReference type="EMBL" id="UQC85943.1"/>
    </source>
</evidence>
<sequence>MVWDKSLEGWPGQSQPADGLVNSWRGNPRPGNEDGARLRDAEPVTGLSPGLQPTFLRFQNSSTVLHQRPAAQKVPKLQSDCSPHIPRSSGRTGVLMGPGTRESARPDEGERRQTGGKEPWFGKSGEAYDWEPVSVKEHGSPRLWEDDTYLAGHAAESDTWDELEPVVRQNDFIDAFRIQFLNKDARGRAFDFIGAYSRRKQTDEASSLMQAAAHHGSQKTHLCGGFQGWVRANEPRERTMALSVRKWLAAGVLLLPILEACVSAALQRNVLGSAARLKHFSGLGVQLHSRNRIAVWEGGMRRDTASRATTDNAFRESVLPEGFVPLPKLTRELDEPSVNVTGEPGPVAAMTGTTGICENVTGGHAAEGLGLVFVGMEIDHCMLGGLLLADLVSKAAKRVENQDREFQPFCRWRTNKEPEVRDLSENRQRQRRHLHRYVSATTLVDKPWAQQQPRFRTNKSNETACEVMDSNLPSFVLLRQSFQKQEQYLHLLGSLQTTLLTAHLPPKAQSQVTEAASLKAARYLRSMYACQSLGSTIERIWKESTGSRIPLFLTLTRPGAHVLLLHFAMEQVRRLAIQTFEANILRRNKQSRAETEKAMSKEEHAPISVLAGDFGWTSGPVTLVVLSEWRPLKEEPGKPGTWKQGAIEPKYLFCQLGERTTNPQRKKILFLFLFLAAIPPSHFILSLELEIPNIGPLFYALIASITCRPPSATLKSQRREEVRKAKTPSSLLFSLAAFTISLLEANFIPRSLETFHSLPQSFQVTSLAPTRHSSMPGILLCEQLIEPFFIPACHHLPLPSRLTALLTDACFFGLPCIAPVFPSTAALLLRFHSIPIRCGVSSGLLLCRAPTNWVPHCFTQGLPRRIYKYLPPGTFSSGVPIHLGAGSENLERTSPCCFSSAVLRYLPLPSLPPKTDKDRAASPTSRSFRRGPRHPIRTYLKFPRLLLPALTPSRFALPSRLGLPAPVSRACNLRPATVIPPATFEIPNPHSHPIPIPNLSFPLLFDTSPLFSDTLTTNTPRLTSHLAAVEISN</sequence>
<evidence type="ECO:0000313" key="3">
    <source>
        <dbReference type="Proteomes" id="UP000830671"/>
    </source>
</evidence>
<gene>
    <name evidence="2" type="ORF">CLUP02_11442</name>
</gene>
<reference evidence="2" key="1">
    <citation type="journal article" date="2021" name="Mol. Plant Microbe Interact.">
        <title>Complete Genome Sequence of the Plant-Pathogenic Fungus Colletotrichum lupini.</title>
        <authorList>
            <person name="Baroncelli R."/>
            <person name="Pensec F."/>
            <person name="Da Lio D."/>
            <person name="Boufleur T."/>
            <person name="Vicente I."/>
            <person name="Sarrocco S."/>
            <person name="Picot A."/>
            <person name="Baraldi E."/>
            <person name="Sukno S."/>
            <person name="Thon M."/>
            <person name="Le Floch G."/>
        </authorList>
    </citation>
    <scope>NUCLEOTIDE SEQUENCE</scope>
    <source>
        <strain evidence="2">IMI 504893</strain>
    </source>
</reference>
<feature type="region of interest" description="Disordered" evidence="1">
    <location>
        <begin position="72"/>
        <end position="123"/>
    </location>
</feature>
<feature type="compositionally biased region" description="Basic and acidic residues" evidence="1">
    <location>
        <begin position="31"/>
        <end position="42"/>
    </location>
</feature>
<feature type="compositionally biased region" description="Basic and acidic residues" evidence="1">
    <location>
        <begin position="102"/>
        <end position="115"/>
    </location>
</feature>
<dbReference type="KEGG" id="clup:CLUP02_11442"/>